<keyword evidence="7" id="KW-1185">Reference proteome</keyword>
<dbReference type="EMBL" id="JAVFKD010000012">
    <property type="protein sequence ID" value="KAK5993202.1"/>
    <property type="molecule type" value="Genomic_DNA"/>
</dbReference>
<evidence type="ECO:0000256" key="4">
    <source>
        <dbReference type="ARBA" id="ARBA00023002"/>
    </source>
</evidence>
<protein>
    <submittedName>
        <fullName evidence="6">Oxidoreductase ptaL</fullName>
    </submittedName>
</protein>
<organism evidence="6 7">
    <name type="scientific">Cladobotryum mycophilum</name>
    <dbReference type="NCBI Taxonomy" id="491253"/>
    <lineage>
        <taxon>Eukaryota</taxon>
        <taxon>Fungi</taxon>
        <taxon>Dikarya</taxon>
        <taxon>Ascomycota</taxon>
        <taxon>Pezizomycotina</taxon>
        <taxon>Sordariomycetes</taxon>
        <taxon>Hypocreomycetidae</taxon>
        <taxon>Hypocreales</taxon>
        <taxon>Hypocreaceae</taxon>
        <taxon>Cladobotryum</taxon>
    </lineage>
</organism>
<accession>A0ABR0SM13</accession>
<sequence length="386" mass="42081">MKTIVVLGAGIAATPLIRQIMKTTVLTSNEYKMVVVAPNTHFLWPIAMPRVVVPGQLADDKVLIALEPLFKEYPADRFEFVLGAASALEPERNSVTVSLNDGGSRTIPYHTIVVATGSSAKDNMPWKTINDTQQTKDRLHGLQKEIENAKTIVVAGGGLTGTETAGELGFEYSKQGRKEVYFIYNDSLPLAPPVLESVRKSSLSELEKLKVKLIPNTTVTSVSTSGRDTILQLRIKDGTTRSLTAQVYLPTTGVIPNSSFVPANMLDVDGYIVTTTFLQAKGYSNIFVLGDVGNLEPNKAALADYQTVHLIKALPIHLKGGELPEYQLNKKDFAALTIGRSRGTGHMGSFKLFSFLIYYLKGRFLGTDKAPNIAAGKQTLMTVYEK</sequence>
<evidence type="ECO:0000313" key="7">
    <source>
        <dbReference type="Proteomes" id="UP001338125"/>
    </source>
</evidence>
<evidence type="ECO:0000313" key="6">
    <source>
        <dbReference type="EMBL" id="KAK5993202.1"/>
    </source>
</evidence>
<evidence type="ECO:0000256" key="2">
    <source>
        <dbReference type="ARBA" id="ARBA00022630"/>
    </source>
</evidence>
<keyword evidence="4" id="KW-0560">Oxidoreductase</keyword>
<dbReference type="InterPro" id="IPR036188">
    <property type="entry name" value="FAD/NAD-bd_sf"/>
</dbReference>
<evidence type="ECO:0000256" key="1">
    <source>
        <dbReference type="ARBA" id="ARBA00006442"/>
    </source>
</evidence>
<comment type="similarity">
    <text evidence="1">Belongs to the FAD-dependent oxidoreductase family.</text>
</comment>
<dbReference type="PANTHER" id="PTHR43735">
    <property type="entry name" value="APOPTOSIS-INDUCING FACTOR 1"/>
    <property type="match status" value="1"/>
</dbReference>
<proteinExistence type="inferred from homology"/>
<evidence type="ECO:0000256" key="3">
    <source>
        <dbReference type="ARBA" id="ARBA00022827"/>
    </source>
</evidence>
<dbReference type="Proteomes" id="UP001338125">
    <property type="component" value="Unassembled WGS sequence"/>
</dbReference>
<dbReference type="Gene3D" id="3.50.50.100">
    <property type="match status" value="1"/>
</dbReference>
<name>A0ABR0SM13_9HYPO</name>
<dbReference type="PANTHER" id="PTHR43735:SF3">
    <property type="entry name" value="FERROPTOSIS SUPPRESSOR PROTEIN 1"/>
    <property type="match status" value="1"/>
</dbReference>
<dbReference type="InterPro" id="IPR023753">
    <property type="entry name" value="FAD/NAD-binding_dom"/>
</dbReference>
<keyword evidence="3" id="KW-0274">FAD</keyword>
<reference evidence="6 7" key="1">
    <citation type="submission" date="2024-01" db="EMBL/GenBank/DDBJ databases">
        <title>Complete genome of Cladobotryum mycophilum ATHUM6906.</title>
        <authorList>
            <person name="Christinaki A.C."/>
            <person name="Myridakis A.I."/>
            <person name="Kouvelis V.N."/>
        </authorList>
    </citation>
    <scope>NUCLEOTIDE SEQUENCE [LARGE SCALE GENOMIC DNA]</scope>
    <source>
        <strain evidence="6 7">ATHUM6906</strain>
    </source>
</reference>
<dbReference type="SUPFAM" id="SSF51905">
    <property type="entry name" value="FAD/NAD(P)-binding domain"/>
    <property type="match status" value="2"/>
</dbReference>
<feature type="domain" description="FAD/NAD(P)-binding" evidence="5">
    <location>
        <begin position="3"/>
        <end position="300"/>
    </location>
</feature>
<evidence type="ECO:0000259" key="5">
    <source>
        <dbReference type="Pfam" id="PF07992"/>
    </source>
</evidence>
<keyword evidence="2" id="KW-0285">Flavoprotein</keyword>
<dbReference type="Pfam" id="PF07992">
    <property type="entry name" value="Pyr_redox_2"/>
    <property type="match status" value="1"/>
</dbReference>
<gene>
    <name evidence="6" type="ORF">PT974_06630</name>
</gene>
<comment type="caution">
    <text evidence="6">The sequence shown here is derived from an EMBL/GenBank/DDBJ whole genome shotgun (WGS) entry which is preliminary data.</text>
</comment>
<dbReference type="PRINTS" id="PR00368">
    <property type="entry name" value="FADPNR"/>
</dbReference>